<feature type="compositionally biased region" description="Basic and acidic residues" evidence="2">
    <location>
        <begin position="502"/>
        <end position="524"/>
    </location>
</feature>
<dbReference type="OrthoDB" id="1111353at2759"/>
<evidence type="ECO:0000256" key="2">
    <source>
        <dbReference type="SAM" id="MobiDB-lite"/>
    </source>
</evidence>
<feature type="region of interest" description="Disordered" evidence="2">
    <location>
        <begin position="740"/>
        <end position="789"/>
    </location>
</feature>
<keyword evidence="5" id="KW-1185">Reference proteome</keyword>
<accession>A0A2U1M479</accession>
<dbReference type="PANTHER" id="PTHR48258:SF4">
    <property type="entry name" value="DUF4216 DOMAIN-CONTAINING PROTEIN"/>
    <property type="match status" value="1"/>
</dbReference>
<evidence type="ECO:0000256" key="1">
    <source>
        <dbReference type="SAM" id="Coils"/>
    </source>
</evidence>
<dbReference type="EMBL" id="PKPP01006585">
    <property type="protein sequence ID" value="PWA56045.1"/>
    <property type="molecule type" value="Genomic_DNA"/>
</dbReference>
<evidence type="ECO:0000313" key="4">
    <source>
        <dbReference type="EMBL" id="PWA56045.1"/>
    </source>
</evidence>
<dbReference type="Proteomes" id="UP000245207">
    <property type="component" value="Unassembled WGS sequence"/>
</dbReference>
<dbReference type="PANTHER" id="PTHR48258">
    <property type="entry name" value="DUF4218 DOMAIN-CONTAINING PROTEIN-RELATED"/>
    <property type="match status" value="1"/>
</dbReference>
<feature type="compositionally biased region" description="Low complexity" evidence="2">
    <location>
        <begin position="690"/>
        <end position="701"/>
    </location>
</feature>
<feature type="compositionally biased region" description="Gly residues" evidence="2">
    <location>
        <begin position="763"/>
        <end position="776"/>
    </location>
</feature>
<protein>
    <submittedName>
        <fullName evidence="4">Transposon, En/Spm-like, Transposase-associated domain protein</fullName>
    </submittedName>
</protein>
<feature type="compositionally biased region" description="Low complexity" evidence="2">
    <location>
        <begin position="745"/>
        <end position="756"/>
    </location>
</feature>
<dbReference type="InterPro" id="IPR029480">
    <property type="entry name" value="Transpos_assoc"/>
</dbReference>
<feature type="compositionally biased region" description="Low complexity" evidence="2">
    <location>
        <begin position="483"/>
        <end position="495"/>
    </location>
</feature>
<feature type="region of interest" description="Disordered" evidence="2">
    <location>
        <begin position="483"/>
        <end position="539"/>
    </location>
</feature>
<name>A0A2U1M479_ARTAN</name>
<gene>
    <name evidence="4" type="ORF">CTI12_AA421950</name>
</gene>
<dbReference type="Pfam" id="PF13963">
    <property type="entry name" value="Transpos_assoc"/>
    <property type="match status" value="1"/>
</dbReference>
<feature type="compositionally biased region" description="Gly residues" evidence="2">
    <location>
        <begin position="708"/>
        <end position="724"/>
    </location>
</feature>
<dbReference type="AlphaFoldDB" id="A0A2U1M479"/>
<reference evidence="4 5" key="1">
    <citation type="journal article" date="2018" name="Mol. Plant">
        <title>The genome of Artemisia annua provides insight into the evolution of Asteraceae family and artemisinin biosynthesis.</title>
        <authorList>
            <person name="Shen Q."/>
            <person name="Zhang L."/>
            <person name="Liao Z."/>
            <person name="Wang S."/>
            <person name="Yan T."/>
            <person name="Shi P."/>
            <person name="Liu M."/>
            <person name="Fu X."/>
            <person name="Pan Q."/>
            <person name="Wang Y."/>
            <person name="Lv Z."/>
            <person name="Lu X."/>
            <person name="Zhang F."/>
            <person name="Jiang W."/>
            <person name="Ma Y."/>
            <person name="Chen M."/>
            <person name="Hao X."/>
            <person name="Li L."/>
            <person name="Tang Y."/>
            <person name="Lv G."/>
            <person name="Zhou Y."/>
            <person name="Sun X."/>
            <person name="Brodelius P.E."/>
            <person name="Rose J.K.C."/>
            <person name="Tang K."/>
        </authorList>
    </citation>
    <scope>NUCLEOTIDE SEQUENCE [LARGE SCALE GENOMIC DNA]</scope>
    <source>
        <strain evidence="5">cv. Huhao1</strain>
        <tissue evidence="4">Leaf</tissue>
    </source>
</reference>
<proteinExistence type="predicted"/>
<sequence length="946" mass="107039">MTSTSDRRWMYNTNINGHSNPDYVNNLERFLDFAYSNPEVVENKLTISGHIVLNIKCPCKVCNNKPYKSREMVLSHLLKKGFMPGYYTWTEHGETSIQEVGQTSMPMDCDDVDDAYDCRRMLLDSINGYNPTIQPYQASNTSNTVQEDVPNPKAKKFYKMLQSSEEPLWEGCSNWTTLQAATALLNWKSHCNLNREFRNFAPEISCSSAGDPRLSIFKVPSRRLLGERFEVLNSAEMHKIHTYILLNCVEVHESILKFDQWIREAEPLIKDEDLVNRREELFAQWFNTNVMLESHGNNAHLKCLAQYPLTNVYYCKGYLINGYKFHTQTANDGRVTQNSGVCVKGAFYDQHENDYYGLLDEIIEVEYDSHLGRCVVVVFKCTWFDPVQGIVEEREEDWRISRRRDWKLPLFFLFHSYIVPHPLLASRCSLSYAISRLPVFKLSTLFCHLTFTSLQAQQIVAHSLLSYLIYQSSNRVKIIMSSGRRLSGPRPSRSSANNGQMRLEDHHIDDDGREGTESGDEVSHTVRGSNIPTPLPAPGDRPMIDLYADEFDNQTVIGRAITEILHFRYIEPWPAWGAVPREKKDQMWLRFKLLYQWDPKKDELIRKCFMKHAANRFNGMLCAARIRAIKIYKKKNPEVPFDKDYTRLTHFNPSWMKQEVWIALLQGPMGSTKFYTYAHTLKATRPPLVQQSSGSADADGSVGEGESDGVGGSDGTGGSNGGPMGSTKFYTYAHTLKATRPPLVQQSSGSADADGSVGEGESDGVGGSDGTGGSNGVCGSNDEGGSTSIEVDVVEPVWVNEKSREHIEKYQASMIKSHGEDVESHPHNQETWNQVTPVNRGNTYGAGKSSDPIFVLTGIPSTPSTATSSYPPNAVEVLEKSVEELKQARTRDKELFEEAKEENRKQYEEKLESHALKMKEEMVKEANAKIAEMFAQYTQQPPIPPP</sequence>
<comment type="caution">
    <text evidence="4">The sequence shown here is derived from an EMBL/GenBank/DDBJ whole genome shotgun (WGS) entry which is preliminary data.</text>
</comment>
<evidence type="ECO:0000259" key="3">
    <source>
        <dbReference type="Pfam" id="PF13963"/>
    </source>
</evidence>
<feature type="coiled-coil region" evidence="1">
    <location>
        <begin position="875"/>
        <end position="936"/>
    </location>
</feature>
<feature type="region of interest" description="Disordered" evidence="2">
    <location>
        <begin position="686"/>
        <end position="724"/>
    </location>
</feature>
<evidence type="ECO:0000313" key="5">
    <source>
        <dbReference type="Proteomes" id="UP000245207"/>
    </source>
</evidence>
<organism evidence="4 5">
    <name type="scientific">Artemisia annua</name>
    <name type="common">Sweet wormwood</name>
    <dbReference type="NCBI Taxonomy" id="35608"/>
    <lineage>
        <taxon>Eukaryota</taxon>
        <taxon>Viridiplantae</taxon>
        <taxon>Streptophyta</taxon>
        <taxon>Embryophyta</taxon>
        <taxon>Tracheophyta</taxon>
        <taxon>Spermatophyta</taxon>
        <taxon>Magnoliopsida</taxon>
        <taxon>eudicotyledons</taxon>
        <taxon>Gunneridae</taxon>
        <taxon>Pentapetalae</taxon>
        <taxon>asterids</taxon>
        <taxon>campanulids</taxon>
        <taxon>Asterales</taxon>
        <taxon>Asteraceae</taxon>
        <taxon>Asteroideae</taxon>
        <taxon>Anthemideae</taxon>
        <taxon>Artemisiinae</taxon>
        <taxon>Artemisia</taxon>
    </lineage>
</organism>
<feature type="domain" description="Transposase-associated" evidence="3">
    <location>
        <begin position="7"/>
        <end position="94"/>
    </location>
</feature>
<keyword evidence="1" id="KW-0175">Coiled coil</keyword>